<dbReference type="GO" id="GO:0005524">
    <property type="term" value="F:ATP binding"/>
    <property type="evidence" value="ECO:0007669"/>
    <property type="project" value="UniProtKB-KW"/>
</dbReference>
<dbReference type="PROSITE" id="PS50110">
    <property type="entry name" value="RESPONSE_REGULATORY"/>
    <property type="match status" value="1"/>
</dbReference>
<evidence type="ECO:0000256" key="2">
    <source>
        <dbReference type="ARBA" id="ARBA00022840"/>
    </source>
</evidence>
<evidence type="ECO:0000313" key="9">
    <source>
        <dbReference type="Proteomes" id="UP000594435"/>
    </source>
</evidence>
<dbReference type="Gene3D" id="3.40.50.2300">
    <property type="match status" value="1"/>
</dbReference>
<dbReference type="PROSITE" id="PS50045">
    <property type="entry name" value="SIGMA54_INTERACT_4"/>
    <property type="match status" value="1"/>
</dbReference>
<dbReference type="PROSITE" id="PS00688">
    <property type="entry name" value="SIGMA54_INTERACT_3"/>
    <property type="match status" value="1"/>
</dbReference>
<dbReference type="SUPFAM" id="SSF52540">
    <property type="entry name" value="P-loop containing nucleoside triphosphate hydrolases"/>
    <property type="match status" value="1"/>
</dbReference>
<proteinExistence type="predicted"/>
<dbReference type="InterPro" id="IPR011006">
    <property type="entry name" value="CheY-like_superfamily"/>
</dbReference>
<dbReference type="InterPro" id="IPR025944">
    <property type="entry name" value="Sigma_54_int_dom_CS"/>
</dbReference>
<dbReference type="SUPFAM" id="SSF52172">
    <property type="entry name" value="CheY-like"/>
    <property type="match status" value="1"/>
</dbReference>
<dbReference type="GO" id="GO:0000160">
    <property type="term" value="P:phosphorelay signal transduction system"/>
    <property type="evidence" value="ECO:0007669"/>
    <property type="project" value="InterPro"/>
</dbReference>
<evidence type="ECO:0000256" key="4">
    <source>
        <dbReference type="ARBA" id="ARBA00023163"/>
    </source>
</evidence>
<evidence type="ECO:0000259" key="6">
    <source>
        <dbReference type="PROSITE" id="PS50045"/>
    </source>
</evidence>
<dbReference type="InterPro" id="IPR058031">
    <property type="entry name" value="AAA_lid_NorR"/>
</dbReference>
<dbReference type="AlphaFoldDB" id="A0AAJ4IFP9"/>
<dbReference type="PANTHER" id="PTHR32071:SF29">
    <property type="entry name" value="PHOSPHOGLYCERATE TRANSPORT SYSTEM TRANSCRIPTIONAL REGULATORY PROTEIN PGTA"/>
    <property type="match status" value="1"/>
</dbReference>
<name>A0AAJ4IFP9_9VIBR</name>
<dbReference type="Gene3D" id="3.40.50.300">
    <property type="entry name" value="P-loop containing nucleotide triphosphate hydrolases"/>
    <property type="match status" value="1"/>
</dbReference>
<dbReference type="SUPFAM" id="SSF46689">
    <property type="entry name" value="Homeodomain-like"/>
    <property type="match status" value="1"/>
</dbReference>
<dbReference type="EMBL" id="CP065218">
    <property type="protein sequence ID" value="QPL55978.1"/>
    <property type="molecule type" value="Genomic_DNA"/>
</dbReference>
<dbReference type="Pfam" id="PF00072">
    <property type="entry name" value="Response_reg"/>
    <property type="match status" value="1"/>
</dbReference>
<keyword evidence="5" id="KW-0597">Phosphoprotein</keyword>
<dbReference type="Pfam" id="PF02954">
    <property type="entry name" value="HTH_8"/>
    <property type="match status" value="1"/>
</dbReference>
<dbReference type="GO" id="GO:0043565">
    <property type="term" value="F:sequence-specific DNA binding"/>
    <property type="evidence" value="ECO:0007669"/>
    <property type="project" value="InterPro"/>
</dbReference>
<keyword evidence="1" id="KW-0547">Nucleotide-binding</keyword>
<dbReference type="GO" id="GO:0006355">
    <property type="term" value="P:regulation of DNA-templated transcription"/>
    <property type="evidence" value="ECO:0007669"/>
    <property type="project" value="InterPro"/>
</dbReference>
<feature type="modified residue" description="4-aspartylphosphate" evidence="5">
    <location>
        <position position="56"/>
    </location>
</feature>
<feature type="domain" description="Sigma-54 factor interaction" evidence="6">
    <location>
        <begin position="142"/>
        <end position="348"/>
    </location>
</feature>
<dbReference type="InterPro" id="IPR002197">
    <property type="entry name" value="HTH_Fis"/>
</dbReference>
<accession>A0AAJ4IFP9</accession>
<evidence type="ECO:0000256" key="1">
    <source>
        <dbReference type="ARBA" id="ARBA00022741"/>
    </source>
</evidence>
<protein>
    <submittedName>
        <fullName evidence="8">Sigma-54-dependent Fis family transcriptional regulator</fullName>
    </submittedName>
</protein>
<keyword evidence="2" id="KW-0067">ATP-binding</keyword>
<sequence>MSINHCDVLLVDDDQDVLESYAHLMSISGLTAKLVSDPTRVCELLQLDWPGVVLLDMYMPQMHGMELLSKIKSFDEQIPVIVITGHGDIPLAVDALKKGACEFFEKPISPPQLLAKVREYVQQRHVYCEQNKRVKQSIGKALIGKSAQIEQIRQYVARFALLNINLVICGESGSGRHNIAHLVHEMGGKSDDRASIEAWYVTQQTSGDSLVEHLKSTMLRTLVVENVSALSESTQREWVQLLLEQERNQGKKVRVISVFDESPDLLMSSGQLLPELYYVLNQGMIQLPSLRQRPDDIAALFHHFLKQSCQKLGKALPAVDSSYLALLRSHLWPGNVRELRNVAELYAIGIVKLTGKERLVSQNELQSPLDTLVDDFEKQIIEDALFLHAGKVADAASYLQIPRKKLYLRMKKHDIDKENYKSR</sequence>
<evidence type="ECO:0000313" key="8">
    <source>
        <dbReference type="EMBL" id="QPL55978.1"/>
    </source>
</evidence>
<dbReference type="Pfam" id="PF25601">
    <property type="entry name" value="AAA_lid_14"/>
    <property type="match status" value="1"/>
</dbReference>
<reference evidence="8 9" key="1">
    <citation type="submission" date="2020-11" db="EMBL/GenBank/DDBJ databases">
        <title>Complete and Circularized Genome Assembly of a human isolate of Vibrio navarrensis biotype pommerensis with MiSeq and MinION Sequence Data.</title>
        <authorList>
            <person name="Schwartz K."/>
            <person name="Borowiak M."/>
            <person name="Deneke C."/>
            <person name="Balau V."/>
            <person name="Metelmann C."/>
            <person name="Strauch E."/>
        </authorList>
    </citation>
    <scope>NUCLEOTIDE SEQUENCE [LARGE SCALE GENOMIC DNA]</scope>
    <source>
        <strain evidence="8 9">20-VB00237</strain>
    </source>
</reference>
<dbReference type="Gene3D" id="1.10.10.60">
    <property type="entry name" value="Homeodomain-like"/>
    <property type="match status" value="1"/>
</dbReference>
<dbReference type="InterPro" id="IPR002078">
    <property type="entry name" value="Sigma_54_int"/>
</dbReference>
<evidence type="ECO:0000256" key="3">
    <source>
        <dbReference type="ARBA" id="ARBA00023015"/>
    </source>
</evidence>
<dbReference type="Pfam" id="PF14532">
    <property type="entry name" value="Sigma54_activ_2"/>
    <property type="match status" value="1"/>
</dbReference>
<gene>
    <name evidence="8" type="ORF">I3X05_17810</name>
</gene>
<dbReference type="InterPro" id="IPR001789">
    <property type="entry name" value="Sig_transdc_resp-reg_receiver"/>
</dbReference>
<dbReference type="PANTHER" id="PTHR32071">
    <property type="entry name" value="TRANSCRIPTIONAL REGULATORY PROTEIN"/>
    <property type="match status" value="1"/>
</dbReference>
<keyword evidence="4" id="KW-0804">Transcription</keyword>
<dbReference type="InterPro" id="IPR009057">
    <property type="entry name" value="Homeodomain-like_sf"/>
</dbReference>
<dbReference type="InterPro" id="IPR027417">
    <property type="entry name" value="P-loop_NTPase"/>
</dbReference>
<evidence type="ECO:0000256" key="5">
    <source>
        <dbReference type="PROSITE-ProRule" id="PRU00169"/>
    </source>
</evidence>
<dbReference type="Gene3D" id="1.10.8.60">
    <property type="match status" value="1"/>
</dbReference>
<dbReference type="SMART" id="SM00448">
    <property type="entry name" value="REC"/>
    <property type="match status" value="1"/>
</dbReference>
<organism evidence="8 9">
    <name type="scientific">Vibrio navarrensis</name>
    <dbReference type="NCBI Taxonomy" id="29495"/>
    <lineage>
        <taxon>Bacteria</taxon>
        <taxon>Pseudomonadati</taxon>
        <taxon>Pseudomonadota</taxon>
        <taxon>Gammaproteobacteria</taxon>
        <taxon>Vibrionales</taxon>
        <taxon>Vibrionaceae</taxon>
        <taxon>Vibrio</taxon>
    </lineage>
</organism>
<feature type="domain" description="Response regulatory" evidence="7">
    <location>
        <begin position="7"/>
        <end position="121"/>
    </location>
</feature>
<dbReference type="Proteomes" id="UP000594435">
    <property type="component" value="Chromosome 2"/>
</dbReference>
<evidence type="ECO:0000259" key="7">
    <source>
        <dbReference type="PROSITE" id="PS50110"/>
    </source>
</evidence>
<keyword evidence="3" id="KW-0805">Transcription regulation</keyword>